<name>A0A0M3JCW1_ANISI</name>
<sequence>LTSDGDYDLKDWRDEIDRVIASTRKGLQSCP</sequence>
<dbReference type="WBParaSite" id="ASIM_0000544401-mRNA-1">
    <property type="protein sequence ID" value="ASIM_0000544401-mRNA-1"/>
    <property type="gene ID" value="ASIM_0000544401"/>
</dbReference>
<protein>
    <submittedName>
        <fullName evidence="1">Flavodoxin</fullName>
    </submittedName>
</protein>
<proteinExistence type="predicted"/>
<reference evidence="1" key="1">
    <citation type="submission" date="2017-02" db="UniProtKB">
        <authorList>
            <consortium name="WormBaseParasite"/>
        </authorList>
    </citation>
    <scope>IDENTIFICATION</scope>
</reference>
<evidence type="ECO:0000313" key="1">
    <source>
        <dbReference type="WBParaSite" id="ASIM_0000544401-mRNA-1"/>
    </source>
</evidence>
<accession>A0A0M3JCW1</accession>
<dbReference type="AlphaFoldDB" id="A0A0M3JCW1"/>
<organism evidence="1">
    <name type="scientific">Anisakis simplex</name>
    <name type="common">Herring worm</name>
    <dbReference type="NCBI Taxonomy" id="6269"/>
    <lineage>
        <taxon>Eukaryota</taxon>
        <taxon>Metazoa</taxon>
        <taxon>Ecdysozoa</taxon>
        <taxon>Nematoda</taxon>
        <taxon>Chromadorea</taxon>
        <taxon>Rhabditida</taxon>
        <taxon>Spirurina</taxon>
        <taxon>Ascaridomorpha</taxon>
        <taxon>Ascaridoidea</taxon>
        <taxon>Anisakidae</taxon>
        <taxon>Anisakis</taxon>
        <taxon>Anisakis simplex complex</taxon>
    </lineage>
</organism>